<proteinExistence type="predicted"/>
<evidence type="ECO:0000313" key="3">
    <source>
        <dbReference type="Proteomes" id="UP000004260"/>
    </source>
</evidence>
<evidence type="ECO:0008006" key="4">
    <source>
        <dbReference type="Google" id="ProtNLM"/>
    </source>
</evidence>
<feature type="transmembrane region" description="Helical" evidence="1">
    <location>
        <begin position="20"/>
        <end position="38"/>
    </location>
</feature>
<sequence length="128" mass="14801">MQLVGISVSNLKEISSKEKFLWLNAKSFLLSSFVPFVMTPWLDILNSLMLYACFLLVFSIAEFFDEDISDILIAHSKIKTKSNSFYLQNKRARTFRDKKATIPSSSTNLSNIKKFSVLWRFFISIKTN</sequence>
<keyword evidence="1" id="KW-1133">Transmembrane helix</keyword>
<feature type="transmembrane region" description="Helical" evidence="1">
    <location>
        <begin position="44"/>
        <end position="64"/>
    </location>
</feature>
<keyword evidence="1" id="KW-0472">Membrane</keyword>
<dbReference type="EMBL" id="AKNV01000006">
    <property type="protein sequence ID" value="EJB33061.1"/>
    <property type="molecule type" value="Genomic_DNA"/>
</dbReference>
<dbReference type="PATRIC" id="fig|992027.3.peg.1658"/>
<keyword evidence="1" id="KW-0812">Transmembrane</keyword>
<evidence type="ECO:0000313" key="2">
    <source>
        <dbReference type="EMBL" id="EJB33061.1"/>
    </source>
</evidence>
<reference evidence="2 3" key="1">
    <citation type="journal article" date="2013" name="Pathog. Dis.">
        <title>Genome sequences of 65 Helicobacter pylori strains isolated from asymptomatic individuals and patients with gastric cancer, peptic ulcer disease, or gastritis.</title>
        <authorList>
            <person name="Blanchard T.G."/>
            <person name="Czinn S.J."/>
            <person name="Correa P."/>
            <person name="Nakazawa T."/>
            <person name="Keelan M."/>
            <person name="Morningstar L."/>
            <person name="Santana-Cruz I."/>
            <person name="Maroo A."/>
            <person name="McCracken C."/>
            <person name="Shefchek K."/>
            <person name="Daugherty S."/>
            <person name="Song Y."/>
            <person name="Fraser C.M."/>
            <person name="Fricke W.F."/>
        </authorList>
    </citation>
    <scope>NUCLEOTIDE SEQUENCE [LARGE SCALE GENOMIC DNA]</scope>
    <source>
        <strain evidence="2 3">NQ4053</strain>
    </source>
</reference>
<evidence type="ECO:0000256" key="1">
    <source>
        <dbReference type="SAM" id="Phobius"/>
    </source>
</evidence>
<accession>I9QER1</accession>
<protein>
    <recommendedName>
        <fullName evidence="4">VirB3 type IV secretion protein</fullName>
    </recommendedName>
</protein>
<name>I9QER1_HELPX</name>
<comment type="caution">
    <text evidence="2">The sequence shown here is derived from an EMBL/GenBank/DDBJ whole genome shotgun (WGS) entry which is preliminary data.</text>
</comment>
<organism evidence="2 3">
    <name type="scientific">Helicobacter pylori NQ4053</name>
    <dbReference type="NCBI Taxonomy" id="992027"/>
    <lineage>
        <taxon>Bacteria</taxon>
        <taxon>Pseudomonadati</taxon>
        <taxon>Campylobacterota</taxon>
        <taxon>Epsilonproteobacteria</taxon>
        <taxon>Campylobacterales</taxon>
        <taxon>Helicobacteraceae</taxon>
        <taxon>Helicobacter</taxon>
    </lineage>
</organism>
<dbReference type="Proteomes" id="UP000004260">
    <property type="component" value="Unassembled WGS sequence"/>
</dbReference>
<gene>
    <name evidence="2" type="ORF">HPNQ4053_1701</name>
</gene>
<dbReference type="AlphaFoldDB" id="I9QER1"/>